<evidence type="ECO:0000313" key="2">
    <source>
        <dbReference type="WBParaSite" id="PS1159_v2.g4745.t1"/>
    </source>
</evidence>
<protein>
    <submittedName>
        <fullName evidence="2">Uncharacterized protein</fullName>
    </submittedName>
</protein>
<sequence length="72" mass="8170">MIIKAAGLFSDQAKMISERLNLDCKIDNSKAKRMLNIEFRDPKKSVVEMAYSLIEHGILPKTSGYKGRNKNL</sequence>
<evidence type="ECO:0000313" key="1">
    <source>
        <dbReference type="Proteomes" id="UP000887580"/>
    </source>
</evidence>
<accession>A0AC35GF70</accession>
<name>A0AC35GF70_9BILA</name>
<organism evidence="1 2">
    <name type="scientific">Panagrolaimus sp. PS1159</name>
    <dbReference type="NCBI Taxonomy" id="55785"/>
    <lineage>
        <taxon>Eukaryota</taxon>
        <taxon>Metazoa</taxon>
        <taxon>Ecdysozoa</taxon>
        <taxon>Nematoda</taxon>
        <taxon>Chromadorea</taxon>
        <taxon>Rhabditida</taxon>
        <taxon>Tylenchina</taxon>
        <taxon>Panagrolaimomorpha</taxon>
        <taxon>Panagrolaimoidea</taxon>
        <taxon>Panagrolaimidae</taxon>
        <taxon>Panagrolaimus</taxon>
    </lineage>
</organism>
<dbReference type="WBParaSite" id="PS1159_v2.g4745.t1">
    <property type="protein sequence ID" value="PS1159_v2.g4745.t1"/>
    <property type="gene ID" value="PS1159_v2.g4745"/>
</dbReference>
<dbReference type="Proteomes" id="UP000887580">
    <property type="component" value="Unplaced"/>
</dbReference>
<reference evidence="2" key="1">
    <citation type="submission" date="2022-11" db="UniProtKB">
        <authorList>
            <consortium name="WormBaseParasite"/>
        </authorList>
    </citation>
    <scope>IDENTIFICATION</scope>
</reference>
<proteinExistence type="predicted"/>